<keyword evidence="1" id="KW-0812">Transmembrane</keyword>
<organism evidence="3 4">
    <name type="scientific">Hyaloscypha hepaticicola</name>
    <dbReference type="NCBI Taxonomy" id="2082293"/>
    <lineage>
        <taxon>Eukaryota</taxon>
        <taxon>Fungi</taxon>
        <taxon>Dikarya</taxon>
        <taxon>Ascomycota</taxon>
        <taxon>Pezizomycotina</taxon>
        <taxon>Leotiomycetes</taxon>
        <taxon>Helotiales</taxon>
        <taxon>Hyaloscyphaceae</taxon>
        <taxon>Hyaloscypha</taxon>
    </lineage>
</organism>
<dbReference type="AlphaFoldDB" id="A0A2J6Q112"/>
<evidence type="ECO:0000259" key="2">
    <source>
        <dbReference type="Pfam" id="PF06985"/>
    </source>
</evidence>
<feature type="transmembrane region" description="Helical" evidence="1">
    <location>
        <begin position="362"/>
        <end position="383"/>
    </location>
</feature>
<reference evidence="3 4" key="1">
    <citation type="submission" date="2016-05" db="EMBL/GenBank/DDBJ databases">
        <title>A degradative enzymes factory behind the ericoid mycorrhizal symbiosis.</title>
        <authorList>
            <consortium name="DOE Joint Genome Institute"/>
            <person name="Martino E."/>
            <person name="Morin E."/>
            <person name="Grelet G."/>
            <person name="Kuo A."/>
            <person name="Kohler A."/>
            <person name="Daghino S."/>
            <person name="Barry K."/>
            <person name="Choi C."/>
            <person name="Cichocki N."/>
            <person name="Clum A."/>
            <person name="Copeland A."/>
            <person name="Hainaut M."/>
            <person name="Haridas S."/>
            <person name="Labutti K."/>
            <person name="Lindquist E."/>
            <person name="Lipzen A."/>
            <person name="Khouja H.-R."/>
            <person name="Murat C."/>
            <person name="Ohm R."/>
            <person name="Olson A."/>
            <person name="Spatafora J."/>
            <person name="Veneault-Fourrey C."/>
            <person name="Henrissat B."/>
            <person name="Grigoriev I."/>
            <person name="Martin F."/>
            <person name="Perotto S."/>
        </authorList>
    </citation>
    <scope>NUCLEOTIDE SEQUENCE [LARGE SCALE GENOMIC DNA]</scope>
    <source>
        <strain evidence="3 4">UAMH 7357</strain>
    </source>
</reference>
<dbReference type="InterPro" id="IPR052895">
    <property type="entry name" value="HetReg/Transcr_Mod"/>
</dbReference>
<feature type="domain" description="Heterokaryon incompatibility" evidence="2">
    <location>
        <begin position="65"/>
        <end position="245"/>
    </location>
</feature>
<feature type="transmembrane region" description="Helical" evidence="1">
    <location>
        <begin position="330"/>
        <end position="356"/>
    </location>
</feature>
<dbReference type="OrthoDB" id="2157530at2759"/>
<dbReference type="PANTHER" id="PTHR24148:SF64">
    <property type="entry name" value="HETEROKARYON INCOMPATIBILITY DOMAIN-CONTAINING PROTEIN"/>
    <property type="match status" value="1"/>
</dbReference>
<evidence type="ECO:0000256" key="1">
    <source>
        <dbReference type="SAM" id="Phobius"/>
    </source>
</evidence>
<evidence type="ECO:0000313" key="3">
    <source>
        <dbReference type="EMBL" id="PMD19876.1"/>
    </source>
</evidence>
<evidence type="ECO:0000313" key="4">
    <source>
        <dbReference type="Proteomes" id="UP000235672"/>
    </source>
</evidence>
<dbReference type="EMBL" id="KZ613487">
    <property type="protein sequence ID" value="PMD19876.1"/>
    <property type="molecule type" value="Genomic_DNA"/>
</dbReference>
<protein>
    <submittedName>
        <fullName evidence="3">HET-domain-containing protein</fullName>
    </submittedName>
</protein>
<sequence>MTTIRALGADVNTNAFDLYASLPLPPSLTCIRVLDVLADTAPGDDGPLCGNLRVLDLELRPKVQFSALSYVWGVDLTPCTIACGNATIDISRNCFSCLLHLRRKLGKFTIWVDAICINQKDDREKERQIPLMGCIYSNADTTYVWLGEGNERSDRAMTYLSGVRFVDFFSPTNPRVWAAFWNLFTSSMGLTKDVYLVENERKNWVRRLIPRLGLERIPRAAYASLDDLKDVLSREWLERMWTYQEILLASNPVIVCGNSHIQWSRLASVLVALHFDDTIESCIPKFPVWSKLVVGRIRLQQTNRTSSHSQGKEMRFYQAYQLFVMRVARYYGTAMTLLLQFQVVLFIAAIIVPSSLAYNRGYMLLATTIIFLLFSLLVIGYWMRYFRPKFRPPFSSDAYAQISESRIKTPITENLIHGTISRKAQEPKDKAFALHAILQRSLTEKLPNPDYNLSTGHVYKSYCRYLIDATNSLDILVPAAWKGYSDQPSWVPDWNQGSLDLWQNDQLLLPVSKPYWKWDLAEDRGILKVRGLHISDISSCFKLQKTSDTYLEEERSIHCENLAKILALFSRHHPYNNKFSQTTFTVRGDSLGLLNLWQEFFYYKASKTPLEVLSLLTGSAFLRYTTIDWIFVSYKSILKTHISICNELAETNRMFFAAEKVNTRIHFSDPQKLEHRTEFLDGICKGDVQVGDKVIYISGLSSLVIVRAYDSESVRLVSPAVMGLKHKPGDLYTFDPGINLRPNVKERDLEEFALA</sequence>
<keyword evidence="4" id="KW-1185">Reference proteome</keyword>
<dbReference type="Pfam" id="PF06985">
    <property type="entry name" value="HET"/>
    <property type="match status" value="1"/>
</dbReference>
<dbReference type="STRING" id="1745343.A0A2J6Q112"/>
<keyword evidence="1" id="KW-0472">Membrane</keyword>
<dbReference type="InterPro" id="IPR010730">
    <property type="entry name" value="HET"/>
</dbReference>
<keyword evidence="1" id="KW-1133">Transmembrane helix</keyword>
<dbReference type="PANTHER" id="PTHR24148">
    <property type="entry name" value="ANKYRIN REPEAT DOMAIN-CONTAINING PROTEIN 39 HOMOLOG-RELATED"/>
    <property type="match status" value="1"/>
</dbReference>
<dbReference type="Proteomes" id="UP000235672">
    <property type="component" value="Unassembled WGS sequence"/>
</dbReference>
<name>A0A2J6Q112_9HELO</name>
<accession>A0A2J6Q112</accession>
<gene>
    <name evidence="3" type="ORF">NA56DRAFT_690107</name>
</gene>
<proteinExistence type="predicted"/>